<evidence type="ECO:0000256" key="2">
    <source>
        <dbReference type="ARBA" id="ARBA00007192"/>
    </source>
</evidence>
<dbReference type="GO" id="GO:0034314">
    <property type="term" value="P:Arp2/3 complex-mediated actin nucleation"/>
    <property type="evidence" value="ECO:0007669"/>
    <property type="project" value="InterPro"/>
</dbReference>
<reference evidence="7 8" key="1">
    <citation type="journal article" date="2023" name="Insect Mol. Biol.">
        <title>Genome sequencing provides insights into the evolution of gene families encoding plant cell wall-degrading enzymes in longhorned beetles.</title>
        <authorList>
            <person name="Shin N.R."/>
            <person name="Okamura Y."/>
            <person name="Kirsch R."/>
            <person name="Pauchet Y."/>
        </authorList>
    </citation>
    <scope>NUCLEOTIDE SEQUENCE [LARGE SCALE GENOMIC DNA]</scope>
    <source>
        <strain evidence="7">EAD_L_NR</strain>
    </source>
</reference>
<organism evidence="7 8">
    <name type="scientific">Exocentrus adspersus</name>
    <dbReference type="NCBI Taxonomy" id="1586481"/>
    <lineage>
        <taxon>Eukaryota</taxon>
        <taxon>Metazoa</taxon>
        <taxon>Ecdysozoa</taxon>
        <taxon>Arthropoda</taxon>
        <taxon>Hexapoda</taxon>
        <taxon>Insecta</taxon>
        <taxon>Pterygota</taxon>
        <taxon>Neoptera</taxon>
        <taxon>Endopterygota</taxon>
        <taxon>Coleoptera</taxon>
        <taxon>Polyphaga</taxon>
        <taxon>Cucujiformia</taxon>
        <taxon>Chrysomeloidea</taxon>
        <taxon>Cerambycidae</taxon>
        <taxon>Lamiinae</taxon>
        <taxon>Acanthocinini</taxon>
        <taxon>Exocentrus</taxon>
    </lineage>
</organism>
<comment type="subunit">
    <text evidence="6">Component of the Arp2/3 complex.</text>
</comment>
<protein>
    <recommendedName>
        <fullName evidence="6">Arp2/3 complex 34 kDa subunit</fullName>
    </recommendedName>
</protein>
<dbReference type="GO" id="GO:0051015">
    <property type="term" value="F:actin filament binding"/>
    <property type="evidence" value="ECO:0007669"/>
    <property type="project" value="TreeGrafter"/>
</dbReference>
<proteinExistence type="inferred from homology"/>
<dbReference type="SUPFAM" id="SSF69645">
    <property type="entry name" value="Arp2/3 complex subunits"/>
    <property type="match status" value="2"/>
</dbReference>
<evidence type="ECO:0000256" key="6">
    <source>
        <dbReference type="RuleBase" id="RU364015"/>
    </source>
</evidence>
<dbReference type="InterPro" id="IPR034666">
    <property type="entry name" value="ARPC2/4"/>
</dbReference>
<accession>A0AAV8VRN2</accession>
<evidence type="ECO:0000256" key="1">
    <source>
        <dbReference type="ARBA" id="ARBA00004245"/>
    </source>
</evidence>
<dbReference type="Proteomes" id="UP001159042">
    <property type="component" value="Unassembled WGS sequence"/>
</dbReference>
<dbReference type="AlphaFoldDB" id="A0AAV8VRN2"/>
<comment type="similarity">
    <text evidence="2 6">Belongs to the ARPC2 family.</text>
</comment>
<dbReference type="EMBL" id="JANEYG010000039">
    <property type="protein sequence ID" value="KAJ8916785.1"/>
    <property type="molecule type" value="Genomic_DNA"/>
</dbReference>
<sequence length="284" mass="33119">MILLEINNRVVEETLTLKIKNAQAGLKNESIDVTVADFDGVLYHISNLNGDKTKIRTSISLKFYKQLQEHENGYNVSVLLDLENIPQNWPELIKKLGLLKRNCFASVFEKYFDFQERGDEGQKRAVISYRDDETLYVEAKADRVTVVFSTRFRDEDDVIIGKVFMQELKEGLRASHTAPPVLFSHREPPRELQNTDAIVDNKVGYVTFVLFPRHTARNTRDNTINLIHMFRHYLHYHIKCSKAYIHSRMRAKTSDFLKVLNRARPENKSTDKKTITGRTFIRRD</sequence>
<dbReference type="FunFam" id="3.30.1460.20:FF:000002">
    <property type="entry name" value="Arp2/3 complex 34 kDa subunit"/>
    <property type="match status" value="1"/>
</dbReference>
<dbReference type="GO" id="GO:0005885">
    <property type="term" value="C:Arp2/3 protein complex"/>
    <property type="evidence" value="ECO:0007669"/>
    <property type="project" value="InterPro"/>
</dbReference>
<gene>
    <name evidence="7" type="ORF">NQ315_005790</name>
</gene>
<evidence type="ECO:0000256" key="4">
    <source>
        <dbReference type="ARBA" id="ARBA00023203"/>
    </source>
</evidence>
<comment type="function">
    <text evidence="6">Functions as actin-binding component of the Arp2/3 complex which is involved in regulation of actin polymerization and together with an activating nucleation-promoting factor (NPF) mediates the formation of branched actin networks.</text>
</comment>
<dbReference type="InterPro" id="IPR007188">
    <property type="entry name" value="ARPC2"/>
</dbReference>
<keyword evidence="3 6" id="KW-0963">Cytoplasm</keyword>
<keyword evidence="5 6" id="KW-0206">Cytoskeleton</keyword>
<dbReference type="Pfam" id="PF04045">
    <property type="entry name" value="P34-Arc"/>
    <property type="match status" value="1"/>
</dbReference>
<name>A0AAV8VRN2_9CUCU</name>
<comment type="subcellular location">
    <subcellularLocation>
        <location evidence="1 6">Cytoplasm</location>
        <location evidence="1 6">Cytoskeleton</location>
    </subcellularLocation>
</comment>
<comment type="caution">
    <text evidence="7">The sequence shown here is derived from an EMBL/GenBank/DDBJ whole genome shotgun (WGS) entry which is preliminary data.</text>
</comment>
<evidence type="ECO:0000313" key="7">
    <source>
        <dbReference type="EMBL" id="KAJ8916785.1"/>
    </source>
</evidence>
<dbReference type="GO" id="GO:0030041">
    <property type="term" value="P:actin filament polymerization"/>
    <property type="evidence" value="ECO:0007669"/>
    <property type="project" value="InterPro"/>
</dbReference>
<evidence type="ECO:0000256" key="3">
    <source>
        <dbReference type="ARBA" id="ARBA00022490"/>
    </source>
</evidence>
<dbReference type="PANTHER" id="PTHR12058">
    <property type="entry name" value="ARP2/3 COMPLEX 34 KDA SUBUNIT"/>
    <property type="match status" value="1"/>
</dbReference>
<keyword evidence="8" id="KW-1185">Reference proteome</keyword>
<evidence type="ECO:0000313" key="8">
    <source>
        <dbReference type="Proteomes" id="UP001159042"/>
    </source>
</evidence>
<dbReference type="GO" id="GO:0005200">
    <property type="term" value="F:structural constituent of cytoskeleton"/>
    <property type="evidence" value="ECO:0007669"/>
    <property type="project" value="TreeGrafter"/>
</dbReference>
<dbReference type="Gene3D" id="3.30.1460.20">
    <property type="match status" value="2"/>
</dbReference>
<dbReference type="PANTHER" id="PTHR12058:SF0">
    <property type="entry name" value="ACTIN-RELATED PROTEIN 2_3 COMPLEX SUBUNIT 2"/>
    <property type="match status" value="1"/>
</dbReference>
<keyword evidence="4 6" id="KW-0009">Actin-binding</keyword>
<evidence type="ECO:0000256" key="5">
    <source>
        <dbReference type="ARBA" id="ARBA00023212"/>
    </source>
</evidence>